<dbReference type="EMBL" id="CACVAT010000546">
    <property type="protein sequence ID" value="CAA6829752.1"/>
    <property type="molecule type" value="Genomic_DNA"/>
</dbReference>
<dbReference type="AlphaFoldDB" id="A0A6S6UKT7"/>
<accession>A0A6S6UKT7</accession>
<proteinExistence type="predicted"/>
<name>A0A6S6UKT7_9GAMM</name>
<organism evidence="1">
    <name type="scientific">uncultured Thiotrichaceae bacterium</name>
    <dbReference type="NCBI Taxonomy" id="298394"/>
    <lineage>
        <taxon>Bacteria</taxon>
        <taxon>Pseudomonadati</taxon>
        <taxon>Pseudomonadota</taxon>
        <taxon>Gammaproteobacteria</taxon>
        <taxon>Thiotrichales</taxon>
        <taxon>Thiotrichaceae</taxon>
        <taxon>environmental samples</taxon>
    </lineage>
</organism>
<protein>
    <submittedName>
        <fullName evidence="1">Uncharacterized protein</fullName>
    </submittedName>
</protein>
<reference evidence="1" key="1">
    <citation type="submission" date="2020-01" db="EMBL/GenBank/DDBJ databases">
        <authorList>
            <person name="Meier V. D."/>
            <person name="Meier V D."/>
        </authorList>
    </citation>
    <scope>NUCLEOTIDE SEQUENCE</scope>
    <source>
        <strain evidence="1">HLG_WM_MAG_09</strain>
    </source>
</reference>
<evidence type="ECO:0000313" key="1">
    <source>
        <dbReference type="EMBL" id="CAA6829752.1"/>
    </source>
</evidence>
<sequence length="34" mass="3891">MNIHSEARIMLKIREEIHASKGHMTIEQAASILM</sequence>
<gene>
    <name evidence="1" type="ORF">HELGO_WM7594</name>
</gene>